<keyword evidence="1" id="KW-1133">Transmembrane helix</keyword>
<feature type="transmembrane region" description="Helical" evidence="1">
    <location>
        <begin position="87"/>
        <end position="120"/>
    </location>
</feature>
<evidence type="ECO:0000313" key="3">
    <source>
        <dbReference type="Proteomes" id="UP001198242"/>
    </source>
</evidence>
<keyword evidence="3" id="KW-1185">Reference proteome</keyword>
<dbReference type="RefSeq" id="WP_308457214.1">
    <property type="nucleotide sequence ID" value="NZ_JAJEQM010000030.1"/>
</dbReference>
<name>A0AAE3E1R5_9FIRM</name>
<dbReference type="Proteomes" id="UP001198242">
    <property type="component" value="Unassembled WGS sequence"/>
</dbReference>
<organism evidence="2 3">
    <name type="scientific">Hominilimicola fabiformis</name>
    <dbReference type="NCBI Taxonomy" id="2885356"/>
    <lineage>
        <taxon>Bacteria</taxon>
        <taxon>Bacillati</taxon>
        <taxon>Bacillota</taxon>
        <taxon>Clostridia</taxon>
        <taxon>Eubacteriales</taxon>
        <taxon>Oscillospiraceae</taxon>
        <taxon>Hominilimicola</taxon>
    </lineage>
</organism>
<dbReference type="InterPro" id="IPR043739">
    <property type="entry name" value="DUF5684"/>
</dbReference>
<feature type="transmembrane region" description="Helical" evidence="1">
    <location>
        <begin position="132"/>
        <end position="153"/>
    </location>
</feature>
<accession>A0AAE3E1R5</accession>
<dbReference type="AlphaFoldDB" id="A0AAE3E1R5"/>
<feature type="transmembrane region" description="Helical" evidence="1">
    <location>
        <begin position="28"/>
        <end position="52"/>
    </location>
</feature>
<protein>
    <submittedName>
        <fullName evidence="2">DUF5684 domain-containing protein</fullName>
    </submittedName>
</protein>
<evidence type="ECO:0000313" key="2">
    <source>
        <dbReference type="EMBL" id="MCC2211849.1"/>
    </source>
</evidence>
<keyword evidence="1" id="KW-0472">Membrane</keyword>
<dbReference type="EMBL" id="JAJEQM010000030">
    <property type="protein sequence ID" value="MCC2211849.1"/>
    <property type="molecule type" value="Genomic_DNA"/>
</dbReference>
<evidence type="ECO:0000256" key="1">
    <source>
        <dbReference type="SAM" id="Phobius"/>
    </source>
</evidence>
<proteinExistence type="predicted"/>
<keyword evidence="1" id="KW-0812">Transmembrane</keyword>
<reference evidence="2 3" key="1">
    <citation type="submission" date="2021-10" db="EMBL/GenBank/DDBJ databases">
        <title>Anaerobic single-cell dispensing facilitates the cultivation of human gut bacteria.</title>
        <authorList>
            <person name="Afrizal A."/>
        </authorList>
    </citation>
    <scope>NUCLEOTIDE SEQUENCE [LARGE SCALE GENOMIC DNA]</scope>
    <source>
        <strain evidence="2 3">CLA-AA-H232</strain>
    </source>
</reference>
<comment type="caution">
    <text evidence="2">The sequence shown here is derived from an EMBL/GenBank/DDBJ whole genome shotgun (WGS) entry which is preliminary data.</text>
</comment>
<gene>
    <name evidence="2" type="ORF">LKE05_13770</name>
</gene>
<dbReference type="Pfam" id="PF18936">
    <property type="entry name" value="DUF5684"/>
    <property type="match status" value="1"/>
</dbReference>
<sequence length="162" mass="17510">MSQDTESINNEFMAQAASSGMESMIMKALLPVIAIMAVIVAINYILSAIGYVKIFQKANIDNPIAKGMIPLWNTFTAFQMTDNLNMFWILIGVSVVSSAISTIPVISSLTIVGSISALYIVILQEHKLSKAFGHGAGYTVGLVLLRPIFMLILGCGSSQYEE</sequence>